<accession>A0A7W7KE30</accession>
<dbReference type="Proteomes" id="UP000555448">
    <property type="component" value="Unassembled WGS sequence"/>
</dbReference>
<dbReference type="InterPro" id="IPR054597">
    <property type="entry name" value="FeeM_cat"/>
</dbReference>
<feature type="domain" description="N-acyl amino acid synthase FeeM catalytic core" evidence="1">
    <location>
        <begin position="51"/>
        <end position="202"/>
    </location>
</feature>
<keyword evidence="3" id="KW-1185">Reference proteome</keyword>
<dbReference type="EMBL" id="JACHLR010000075">
    <property type="protein sequence ID" value="MBB4861160.1"/>
    <property type="molecule type" value="Genomic_DNA"/>
</dbReference>
<proteinExistence type="predicted"/>
<comment type="caution">
    <text evidence="2">The sequence shown here is derived from an EMBL/GenBank/DDBJ whole genome shotgun (WGS) entry which is preliminary data.</text>
</comment>
<evidence type="ECO:0000313" key="2">
    <source>
        <dbReference type="EMBL" id="MBB4861160.1"/>
    </source>
</evidence>
<sequence length="258" mass="29189">MTIQVFDRRASKLLYERTVSRPFENPKAPSASGPRRRLTLSVARTECDRLAAESLLNRRYEWRGYGSHHKIGGSAYQTTFLARMGPSLAGTITLGVDTPEGLAADALFKAEIDEYRRVRGSRVCELTRFAFEKCDRKDNNSLLACLFHAVFLYGSDSYEGTDLFIEVNPRHRRFYEAMLGFKPIGELRMNGTVDAPSQLMWISVSEIASQIQRFRSGKSTCKHSLYSYFLSEAEEVRVKSRLALQGERGALSTLFEAC</sequence>
<name>A0A7W7KE30_9SPHN</name>
<protein>
    <recommendedName>
        <fullName evidence="1">N-acyl amino acid synthase FeeM catalytic core domain-containing protein</fullName>
    </recommendedName>
</protein>
<gene>
    <name evidence="2" type="ORF">HNO88_004514</name>
</gene>
<organism evidence="2 3">
    <name type="scientific">Novosphingobium chloroacetimidivorans</name>
    <dbReference type="NCBI Taxonomy" id="1428314"/>
    <lineage>
        <taxon>Bacteria</taxon>
        <taxon>Pseudomonadati</taxon>
        <taxon>Pseudomonadota</taxon>
        <taxon>Alphaproteobacteria</taxon>
        <taxon>Sphingomonadales</taxon>
        <taxon>Sphingomonadaceae</taxon>
        <taxon>Novosphingobium</taxon>
    </lineage>
</organism>
<dbReference type="SUPFAM" id="SSF55729">
    <property type="entry name" value="Acyl-CoA N-acyltransferases (Nat)"/>
    <property type="match status" value="1"/>
</dbReference>
<dbReference type="Pfam" id="PF21926">
    <property type="entry name" value="FeeM"/>
    <property type="match status" value="1"/>
</dbReference>
<dbReference type="InterPro" id="IPR016181">
    <property type="entry name" value="Acyl_CoA_acyltransferase"/>
</dbReference>
<dbReference type="Gene3D" id="3.40.630.30">
    <property type="match status" value="1"/>
</dbReference>
<evidence type="ECO:0000313" key="3">
    <source>
        <dbReference type="Proteomes" id="UP000555448"/>
    </source>
</evidence>
<dbReference type="AlphaFoldDB" id="A0A7W7KE30"/>
<evidence type="ECO:0000259" key="1">
    <source>
        <dbReference type="Pfam" id="PF21926"/>
    </source>
</evidence>
<reference evidence="2 3" key="1">
    <citation type="submission" date="2020-08" db="EMBL/GenBank/DDBJ databases">
        <title>Functional genomics of gut bacteria from endangered species of beetles.</title>
        <authorList>
            <person name="Carlos-Shanley C."/>
        </authorList>
    </citation>
    <scope>NUCLEOTIDE SEQUENCE [LARGE SCALE GENOMIC DNA]</scope>
    <source>
        <strain evidence="2 3">S00245</strain>
    </source>
</reference>